<dbReference type="Gene3D" id="2.60.40.1120">
    <property type="entry name" value="Carboxypeptidase-like, regulatory domain"/>
    <property type="match status" value="1"/>
</dbReference>
<keyword evidence="2 7" id="KW-0813">Transport</keyword>
<protein>
    <submittedName>
        <fullName evidence="10">TonB-linked SusC/RagA family outer membrane protein</fullName>
    </submittedName>
</protein>
<dbReference type="Pfam" id="PF07715">
    <property type="entry name" value="Plug"/>
    <property type="match status" value="1"/>
</dbReference>
<dbReference type="GO" id="GO:0009279">
    <property type="term" value="C:cell outer membrane"/>
    <property type="evidence" value="ECO:0007669"/>
    <property type="project" value="UniProtKB-SubCell"/>
</dbReference>
<organism evidence="10 11">
    <name type="scientific">Dysgonomonas alginatilytica</name>
    <dbReference type="NCBI Taxonomy" id="1605892"/>
    <lineage>
        <taxon>Bacteria</taxon>
        <taxon>Pseudomonadati</taxon>
        <taxon>Bacteroidota</taxon>
        <taxon>Bacteroidia</taxon>
        <taxon>Bacteroidales</taxon>
        <taxon>Dysgonomonadaceae</taxon>
        <taxon>Dysgonomonas</taxon>
    </lineage>
</organism>
<dbReference type="SUPFAM" id="SSF56935">
    <property type="entry name" value="Porins"/>
    <property type="match status" value="1"/>
</dbReference>
<feature type="chain" id="PRO_5016101269" evidence="8">
    <location>
        <begin position="31"/>
        <end position="1058"/>
    </location>
</feature>
<evidence type="ECO:0000256" key="8">
    <source>
        <dbReference type="SAM" id="SignalP"/>
    </source>
</evidence>
<evidence type="ECO:0000256" key="6">
    <source>
        <dbReference type="ARBA" id="ARBA00023237"/>
    </source>
</evidence>
<evidence type="ECO:0000256" key="1">
    <source>
        <dbReference type="ARBA" id="ARBA00004571"/>
    </source>
</evidence>
<evidence type="ECO:0000313" key="11">
    <source>
        <dbReference type="Proteomes" id="UP000247973"/>
    </source>
</evidence>
<accession>A0A2V3PT13</accession>
<evidence type="ECO:0000256" key="2">
    <source>
        <dbReference type="ARBA" id="ARBA00022448"/>
    </source>
</evidence>
<evidence type="ECO:0000313" key="10">
    <source>
        <dbReference type="EMBL" id="PXV68753.1"/>
    </source>
</evidence>
<dbReference type="InterPro" id="IPR023997">
    <property type="entry name" value="TonB-dep_OMP_SusC/RagA_CS"/>
</dbReference>
<dbReference type="InterPro" id="IPR037066">
    <property type="entry name" value="Plug_dom_sf"/>
</dbReference>
<keyword evidence="3 7" id="KW-1134">Transmembrane beta strand</keyword>
<feature type="signal peptide" evidence="8">
    <location>
        <begin position="1"/>
        <end position="30"/>
    </location>
</feature>
<sequence>MKNTWSFLLIPKIFMLLTLGLLCLSAQNIAAQSSKGSISGTVIDSNKDPLIGVAIHVLGTSKGTITDLDGNYTIEIDNPKSILRFSYTGFVSREIPVENNRKIDVTLSEDLQQLDEVVVVGYGIQRKSHLTGSITKVKTDGLEDIPASRVDQALQGRIAGVQIQNVTSEVGEAPKVKVRGMGSISAGAEPLIIVDGFPVAEGLGVVNMNDVESIEVLKDAASAAIYGSRAANGVIMITTKQGTINKPKYTLRTLWGTKSAYKVHPIMTSKEYVDMRTNEERLKGSKQLPDAELAFLAIENNTDWQDEGLRSANIYNIQLGISGGSKDVKYYISGSHIKDQGIMIKNEYEKTNIRVKVDANLSKRVVLGVNIAPTYANRQRPTTNFIDFYRTPSWMPVKHTAQTAALTGYEEGSYANGAHFNNKNYTVTDPITGEERTIKASPFNTANHNPRMILDNESSFQKDYRLQSSAYLNINLMKGLDFKTSNGFDIVYNDIDIYRNKASRKDGETNRGLYQNNLLIDLITENTLTYATKINKSHDINILLGASAQKTTQKQAGILGINFSTDRIQTLNAAGSIVQSETTSSGINQYTGTWRQEHALVSYFSRFTYAYEDRYLMSASIRTDGSSKFGKDNQWGWFPSISLGWRPSEEAFIKNNPDFAWLNQLKVRTSYGVTGTNSIPNYANTDKLQSANYIWGTGNGTVGAGLANNSLILGNSKLRWEQTNEYNAGLDLSVFNSRIGLNLDLYYSTTKSLLFAKNINSISGYLRGWSNEGKLRNKGIEIEMTTFNVQNKDFTWNTSLNFSKNDNKLLDLGGSPQLIFQGERNEMYISRIGGPTIQFYGFKTIGVWKSQEEIDSNPHHLTDAPGGLRVQNTNGDNVIDDNDMVPLGNPFPDFSWGINNNLKYKDIDLSFLVQGAQGVDVWNGDEYYNETRKWNRNYVTNRWVNADNPGDGKTPYFNNGIDHFLTDHAIQDGSYIALRDITIGYTLPKKFVKKAMLSRMRVFTSIQNLGYWFTGDYKGINPEARLTSSPYDSPLISGYQRGAFPLQRTFSFGIDINF</sequence>
<dbReference type="FunFam" id="2.170.130.10:FF:000008">
    <property type="entry name" value="SusC/RagA family TonB-linked outer membrane protein"/>
    <property type="match status" value="1"/>
</dbReference>
<comment type="similarity">
    <text evidence="7">Belongs to the TonB-dependent receptor family.</text>
</comment>
<keyword evidence="5 7" id="KW-0472">Membrane</keyword>
<keyword evidence="6 7" id="KW-0998">Cell outer membrane</keyword>
<keyword evidence="4 7" id="KW-0812">Transmembrane</keyword>
<name>A0A2V3PT13_9BACT</name>
<comment type="caution">
    <text evidence="10">The sequence shown here is derived from an EMBL/GenBank/DDBJ whole genome shotgun (WGS) entry which is preliminary data.</text>
</comment>
<feature type="domain" description="TonB-dependent receptor plug" evidence="9">
    <location>
        <begin position="127"/>
        <end position="234"/>
    </location>
</feature>
<dbReference type="PROSITE" id="PS52016">
    <property type="entry name" value="TONB_DEPENDENT_REC_3"/>
    <property type="match status" value="1"/>
</dbReference>
<dbReference type="AlphaFoldDB" id="A0A2V3PT13"/>
<dbReference type="InterPro" id="IPR039426">
    <property type="entry name" value="TonB-dep_rcpt-like"/>
</dbReference>
<proteinExistence type="inferred from homology"/>
<dbReference type="EMBL" id="QICL01000001">
    <property type="protein sequence ID" value="PXV68753.1"/>
    <property type="molecule type" value="Genomic_DNA"/>
</dbReference>
<evidence type="ECO:0000256" key="4">
    <source>
        <dbReference type="ARBA" id="ARBA00022692"/>
    </source>
</evidence>
<reference evidence="10 11" key="1">
    <citation type="submission" date="2018-03" db="EMBL/GenBank/DDBJ databases">
        <title>Genomic Encyclopedia of Archaeal and Bacterial Type Strains, Phase II (KMG-II): from individual species to whole genera.</title>
        <authorList>
            <person name="Goeker M."/>
        </authorList>
    </citation>
    <scope>NUCLEOTIDE SEQUENCE [LARGE SCALE GENOMIC DNA]</scope>
    <source>
        <strain evidence="10 11">DSM 100214</strain>
    </source>
</reference>
<gene>
    <name evidence="10" type="ORF">CLV62_10116</name>
</gene>
<dbReference type="SUPFAM" id="SSF49464">
    <property type="entry name" value="Carboxypeptidase regulatory domain-like"/>
    <property type="match status" value="1"/>
</dbReference>
<dbReference type="InterPro" id="IPR012910">
    <property type="entry name" value="Plug_dom"/>
</dbReference>
<dbReference type="InterPro" id="IPR008969">
    <property type="entry name" value="CarboxyPept-like_regulatory"/>
</dbReference>
<evidence type="ECO:0000256" key="7">
    <source>
        <dbReference type="PROSITE-ProRule" id="PRU01360"/>
    </source>
</evidence>
<dbReference type="RefSeq" id="WP_245903937.1">
    <property type="nucleotide sequence ID" value="NZ_QICL01000001.1"/>
</dbReference>
<evidence type="ECO:0000259" key="9">
    <source>
        <dbReference type="Pfam" id="PF07715"/>
    </source>
</evidence>
<dbReference type="InterPro" id="IPR036942">
    <property type="entry name" value="Beta-barrel_TonB_sf"/>
</dbReference>
<dbReference type="NCBIfam" id="TIGR04057">
    <property type="entry name" value="SusC_RagA_signa"/>
    <property type="match status" value="1"/>
</dbReference>
<evidence type="ECO:0000256" key="3">
    <source>
        <dbReference type="ARBA" id="ARBA00022452"/>
    </source>
</evidence>
<comment type="subcellular location">
    <subcellularLocation>
        <location evidence="1 7">Cell outer membrane</location>
        <topology evidence="1 7">Multi-pass membrane protein</topology>
    </subcellularLocation>
</comment>
<dbReference type="FunFam" id="2.60.40.1120:FF:000003">
    <property type="entry name" value="Outer membrane protein Omp121"/>
    <property type="match status" value="1"/>
</dbReference>
<dbReference type="Gene3D" id="2.40.170.20">
    <property type="entry name" value="TonB-dependent receptor, beta-barrel domain"/>
    <property type="match status" value="1"/>
</dbReference>
<dbReference type="NCBIfam" id="TIGR04056">
    <property type="entry name" value="OMP_RagA_SusC"/>
    <property type="match status" value="1"/>
</dbReference>
<evidence type="ECO:0000256" key="5">
    <source>
        <dbReference type="ARBA" id="ARBA00023136"/>
    </source>
</evidence>
<keyword evidence="11" id="KW-1185">Reference proteome</keyword>
<dbReference type="Pfam" id="PF13715">
    <property type="entry name" value="CarbopepD_reg_2"/>
    <property type="match status" value="1"/>
</dbReference>
<keyword evidence="8" id="KW-0732">Signal</keyword>
<dbReference type="InterPro" id="IPR023996">
    <property type="entry name" value="TonB-dep_OMP_SusC/RagA"/>
</dbReference>
<dbReference type="Gene3D" id="2.170.130.10">
    <property type="entry name" value="TonB-dependent receptor, plug domain"/>
    <property type="match status" value="1"/>
</dbReference>
<dbReference type="Proteomes" id="UP000247973">
    <property type="component" value="Unassembled WGS sequence"/>
</dbReference>